<protein>
    <submittedName>
        <fullName evidence="1">Uncharacterized protein</fullName>
    </submittedName>
</protein>
<evidence type="ECO:0000313" key="1">
    <source>
        <dbReference type="EMBL" id="MEI5617660.1"/>
    </source>
</evidence>
<proteinExistence type="predicted"/>
<keyword evidence="2" id="KW-1185">Reference proteome</keyword>
<feature type="non-terminal residue" evidence="1">
    <location>
        <position position="1"/>
    </location>
</feature>
<name>A0ABU8GWU5_9ACTN</name>
<accession>A0ABU8GWU5</accession>
<evidence type="ECO:0000313" key="2">
    <source>
        <dbReference type="Proteomes" id="UP001365781"/>
    </source>
</evidence>
<comment type="caution">
    <text evidence="1">The sequence shown here is derived from an EMBL/GenBank/DDBJ whole genome shotgun (WGS) entry which is preliminary data.</text>
</comment>
<dbReference type="Proteomes" id="UP001365781">
    <property type="component" value="Unassembled WGS sequence"/>
</dbReference>
<dbReference type="RefSeq" id="WP_336559468.1">
    <property type="nucleotide sequence ID" value="NZ_JBBAYM010000915.1"/>
</dbReference>
<gene>
    <name evidence="1" type="ORF">WB403_52105</name>
</gene>
<sequence>FRVATETNEQYIKESNLSDERMTLLSLVKAGYGSLAELESLDTTEYLDIIEFEEMSAKVQAYKIEQARQ</sequence>
<organism evidence="1 2">
    <name type="scientific">Streptomyces brasiliscabiei</name>
    <dbReference type="NCBI Taxonomy" id="2736302"/>
    <lineage>
        <taxon>Bacteria</taxon>
        <taxon>Bacillati</taxon>
        <taxon>Actinomycetota</taxon>
        <taxon>Actinomycetes</taxon>
        <taxon>Kitasatosporales</taxon>
        <taxon>Streptomycetaceae</taxon>
        <taxon>Streptomyces</taxon>
    </lineage>
</organism>
<reference evidence="1 2" key="1">
    <citation type="submission" date="2024-03" db="EMBL/GenBank/DDBJ databases">
        <title>First Report of Pectobacterium brasiliscabiei causing potato scab in china.</title>
        <authorList>
            <person name="Handique U."/>
        </authorList>
    </citation>
    <scope>NUCLEOTIDE SEQUENCE [LARGE SCALE GENOMIC DNA]</scope>
    <source>
        <strain evidence="1 2">ZRIMU1503</strain>
    </source>
</reference>
<dbReference type="EMBL" id="JBBAYM010000915">
    <property type="protein sequence ID" value="MEI5617660.1"/>
    <property type="molecule type" value="Genomic_DNA"/>
</dbReference>